<evidence type="ECO:0000256" key="1">
    <source>
        <dbReference type="ARBA" id="ARBA00022602"/>
    </source>
</evidence>
<keyword evidence="8" id="KW-1185">Reference proteome</keyword>
<dbReference type="PANTHER" id="PTHR43374:SF1">
    <property type="entry name" value="FLAVIN PRENYLTRANSFERASE PAD1, MITOCHONDRIAL"/>
    <property type="match status" value="1"/>
</dbReference>
<organism evidence="7 8">
    <name type="scientific">Allohahella marinimesophila</name>
    <dbReference type="NCBI Taxonomy" id="1054972"/>
    <lineage>
        <taxon>Bacteria</taxon>
        <taxon>Pseudomonadati</taxon>
        <taxon>Pseudomonadota</taxon>
        <taxon>Gammaproteobacteria</taxon>
        <taxon>Oceanospirillales</taxon>
        <taxon>Hahellaceae</taxon>
        <taxon>Allohahella</taxon>
    </lineage>
</organism>
<keyword evidence="2 5" id="KW-0285">Flavoprotein</keyword>
<keyword evidence="4 5" id="KW-0808">Transferase</keyword>
<comment type="similarity">
    <text evidence="5">Belongs to the UbiX/PAD1 family.</text>
</comment>
<dbReference type="InterPro" id="IPR004507">
    <property type="entry name" value="UbiX-like"/>
</dbReference>
<feature type="domain" description="Flavoprotein" evidence="6">
    <location>
        <begin position="2"/>
        <end position="187"/>
    </location>
</feature>
<evidence type="ECO:0000256" key="3">
    <source>
        <dbReference type="ARBA" id="ARBA00022643"/>
    </source>
</evidence>
<comment type="caution">
    <text evidence="5">Lacks conserved residue(s) required for the propagation of feature annotation.</text>
</comment>
<dbReference type="Gene3D" id="3.40.50.1950">
    <property type="entry name" value="Flavin prenyltransferase-like"/>
    <property type="match status" value="1"/>
</dbReference>
<comment type="catalytic activity">
    <reaction evidence="5">
        <text>dimethylallyl phosphate + FMNH2 = prenylated FMNH2 + phosphate</text>
        <dbReference type="Rhea" id="RHEA:37743"/>
        <dbReference type="ChEBI" id="CHEBI:43474"/>
        <dbReference type="ChEBI" id="CHEBI:57618"/>
        <dbReference type="ChEBI" id="CHEBI:87467"/>
        <dbReference type="ChEBI" id="CHEBI:88052"/>
        <dbReference type="EC" id="2.5.1.129"/>
    </reaction>
</comment>
<dbReference type="PANTHER" id="PTHR43374">
    <property type="entry name" value="FLAVIN PRENYLTRANSFERASE"/>
    <property type="match status" value="1"/>
</dbReference>
<proteinExistence type="inferred from homology"/>
<gene>
    <name evidence="5 7" type="primary">ubiX</name>
    <name evidence="7" type="ORF">GCM10022278_02380</name>
</gene>
<feature type="binding site" evidence="5">
    <location>
        <position position="36"/>
    </location>
    <ligand>
        <name>FMN</name>
        <dbReference type="ChEBI" id="CHEBI:58210"/>
    </ligand>
</feature>
<dbReference type="Pfam" id="PF02441">
    <property type="entry name" value="Flavoprotein"/>
    <property type="match status" value="1"/>
</dbReference>
<dbReference type="NCBIfam" id="NF004685">
    <property type="entry name" value="PRK06029.1"/>
    <property type="match status" value="1"/>
</dbReference>
<keyword evidence="3 5" id="KW-0288">FMN</keyword>
<feature type="binding site" evidence="5">
    <location>
        <position position="166"/>
    </location>
    <ligand>
        <name>dimethylallyl phosphate</name>
        <dbReference type="ChEBI" id="CHEBI:88052"/>
    </ligand>
</feature>
<dbReference type="InterPro" id="IPR003382">
    <property type="entry name" value="Flavoprotein"/>
</dbReference>
<name>A0ABP7NJ47_9GAMM</name>
<dbReference type="Proteomes" id="UP001501337">
    <property type="component" value="Unassembled WGS sequence"/>
</dbReference>
<feature type="binding site" evidence="5">
    <location>
        <position position="136"/>
    </location>
    <ligand>
        <name>FMN</name>
        <dbReference type="ChEBI" id="CHEBI:58210"/>
    </ligand>
</feature>
<dbReference type="InterPro" id="IPR036551">
    <property type="entry name" value="Flavin_trans-like"/>
</dbReference>
<feature type="binding site" evidence="5">
    <location>
        <position position="182"/>
    </location>
    <ligand>
        <name>dimethylallyl phosphate</name>
        <dbReference type="ChEBI" id="CHEBI:88052"/>
    </ligand>
</feature>
<comment type="caution">
    <text evidence="7">The sequence shown here is derived from an EMBL/GenBank/DDBJ whole genome shotgun (WGS) entry which is preliminary data.</text>
</comment>
<evidence type="ECO:0000256" key="2">
    <source>
        <dbReference type="ARBA" id="ARBA00022630"/>
    </source>
</evidence>
<dbReference type="RefSeq" id="WP_344802444.1">
    <property type="nucleotide sequence ID" value="NZ_BAABBO010000001.1"/>
</dbReference>
<dbReference type="EMBL" id="BAABBO010000001">
    <property type="protein sequence ID" value="GAA3946739.1"/>
    <property type="molecule type" value="Genomic_DNA"/>
</dbReference>
<dbReference type="SUPFAM" id="SSF52507">
    <property type="entry name" value="Homo-oligomeric flavin-containing Cys decarboxylases, HFCD"/>
    <property type="match status" value="1"/>
</dbReference>
<feature type="binding site" evidence="5">
    <location>
        <begin position="10"/>
        <end position="12"/>
    </location>
    <ligand>
        <name>FMN</name>
        <dbReference type="ChEBI" id="CHEBI:58210"/>
    </ligand>
</feature>
<dbReference type="EC" id="2.5.1.129" evidence="5"/>
<sequence>MKTVTLAITGASGFQYALRLLEVLFQTQHRVYLMISKAAYVVAATELDLKLPAQAAALQQHLVDRFKADPEQLRVFGKEDWMSPVASGSGSPQCMVICPCSTGTLAAVANGLSNNLIERAADVVLKERKKLILVPRESPFSTIHLQNMLTLSQAGAVILPAAPGFYHKPSRIEDLIDFVVARILQQLDIPQTLMPVWGRTSASPDEH</sequence>
<feature type="binding site" evidence="5">
    <location>
        <begin position="101"/>
        <end position="104"/>
    </location>
    <ligand>
        <name>FMN</name>
        <dbReference type="ChEBI" id="CHEBI:58210"/>
    </ligand>
</feature>
<evidence type="ECO:0000259" key="6">
    <source>
        <dbReference type="Pfam" id="PF02441"/>
    </source>
</evidence>
<dbReference type="NCBIfam" id="TIGR00421">
    <property type="entry name" value="ubiX_pad"/>
    <property type="match status" value="1"/>
</dbReference>
<keyword evidence="1 5" id="KW-0637">Prenyltransferase</keyword>
<protein>
    <recommendedName>
        <fullName evidence="5">Flavin prenyltransferase UbiX</fullName>
        <ecNumber evidence="5">2.5.1.129</ecNumber>
    </recommendedName>
</protein>
<evidence type="ECO:0000313" key="8">
    <source>
        <dbReference type="Proteomes" id="UP001501337"/>
    </source>
</evidence>
<dbReference type="HAMAP" id="MF_01984">
    <property type="entry name" value="ubiX_pad"/>
    <property type="match status" value="1"/>
</dbReference>
<reference evidence="8" key="1">
    <citation type="journal article" date="2019" name="Int. J. Syst. Evol. Microbiol.">
        <title>The Global Catalogue of Microorganisms (GCM) 10K type strain sequencing project: providing services to taxonomists for standard genome sequencing and annotation.</title>
        <authorList>
            <consortium name="The Broad Institute Genomics Platform"/>
            <consortium name="The Broad Institute Genome Sequencing Center for Infectious Disease"/>
            <person name="Wu L."/>
            <person name="Ma J."/>
        </authorList>
    </citation>
    <scope>NUCLEOTIDE SEQUENCE [LARGE SCALE GENOMIC DNA]</scope>
    <source>
        <strain evidence="8">JCM 17555</strain>
    </source>
</reference>
<evidence type="ECO:0000256" key="5">
    <source>
        <dbReference type="HAMAP-Rule" id="MF_01984"/>
    </source>
</evidence>
<evidence type="ECO:0000256" key="4">
    <source>
        <dbReference type="ARBA" id="ARBA00022679"/>
    </source>
</evidence>
<comment type="function">
    <text evidence="5">Flavin prenyltransferase that catalyzes the synthesis of the prenylated FMN cofactor (prenyl-FMN) for 4-hydroxy-3-polyprenylbenzoic acid decarboxylase UbiD. The prenyltransferase is metal-independent and links a dimethylallyl moiety from dimethylallyl monophosphate (DMAP) to the flavin N5 and C6 atoms of FMN.</text>
</comment>
<evidence type="ECO:0000313" key="7">
    <source>
        <dbReference type="EMBL" id="GAA3946739.1"/>
    </source>
</evidence>
<accession>A0ABP7NJ47</accession>